<name>A0ABZ2US01_9CYAN</name>
<evidence type="ECO:0000313" key="1">
    <source>
        <dbReference type="EMBL" id="WZB88159.1"/>
    </source>
</evidence>
<gene>
    <name evidence="1" type="ORF">WJM97_00165</name>
</gene>
<protein>
    <submittedName>
        <fullName evidence="1">Uncharacterized protein</fullName>
    </submittedName>
</protein>
<reference evidence="1 2" key="1">
    <citation type="submission" date="2024-04" db="EMBL/GenBank/DDBJ databases">
        <title>Okeanomitos corallinicola gen. &amp; sp. nov. (Nostocales, Cyanobacteria), a new toxic marine heterocyst-forming cyanobacterium from a coral reef.</title>
        <authorList>
            <person name="Li H."/>
            <person name="Li R."/>
            <person name="Kang J."/>
            <person name="Hii K.S."/>
            <person name="Mohamed H.F."/>
            <person name="Xu X."/>
            <person name="Luo Z."/>
        </authorList>
    </citation>
    <scope>NUCLEOTIDE SEQUENCE [LARGE SCALE GENOMIC DNA]</scope>
    <source>
        <strain evidence="1 2">TIOX110</strain>
    </source>
</reference>
<proteinExistence type="predicted"/>
<keyword evidence="2" id="KW-1185">Reference proteome</keyword>
<sequence length="79" mass="8390">MQVIENNALFTQVAVEESSFVSGGSGGGFGLVETASALTITHFLFPSYSDNSHRSNSKSHPSIVGDVITGNILTMFLLR</sequence>
<organism evidence="1 2">
    <name type="scientific">Okeanomitos corallinicola TIOX110</name>
    <dbReference type="NCBI Taxonomy" id="3133117"/>
    <lineage>
        <taxon>Bacteria</taxon>
        <taxon>Bacillati</taxon>
        <taxon>Cyanobacteriota</taxon>
        <taxon>Cyanophyceae</taxon>
        <taxon>Nostocales</taxon>
        <taxon>Aphanizomenonaceae</taxon>
        <taxon>Okeanomitos</taxon>
    </lineage>
</organism>
<dbReference type="RefSeq" id="WP_353931068.1">
    <property type="nucleotide sequence ID" value="NZ_CP150886.1"/>
</dbReference>
<dbReference type="EMBL" id="CP150886">
    <property type="protein sequence ID" value="WZB88159.1"/>
    <property type="molecule type" value="Genomic_DNA"/>
</dbReference>
<dbReference type="Proteomes" id="UP001483337">
    <property type="component" value="Chromosome"/>
</dbReference>
<accession>A0ABZ2US01</accession>
<evidence type="ECO:0000313" key="2">
    <source>
        <dbReference type="Proteomes" id="UP001483337"/>
    </source>
</evidence>